<comment type="caution">
    <text evidence="1">The sequence shown here is derived from an EMBL/GenBank/DDBJ whole genome shotgun (WGS) entry which is preliminary data.</text>
</comment>
<accession>G9ZFX8</accession>
<reference evidence="1 2" key="1">
    <citation type="submission" date="2011-08" db="EMBL/GenBank/DDBJ databases">
        <authorList>
            <person name="Weinstock G."/>
            <person name="Sodergren E."/>
            <person name="Clifton S."/>
            <person name="Fulton L."/>
            <person name="Fulton B."/>
            <person name="Courtney L."/>
            <person name="Fronick C."/>
            <person name="Harrison M."/>
            <person name="Strong C."/>
            <person name="Farmer C."/>
            <person name="Delahaunty K."/>
            <person name="Markovic C."/>
            <person name="Hall O."/>
            <person name="Minx P."/>
            <person name="Tomlinson C."/>
            <person name="Mitreva M."/>
            <person name="Hou S."/>
            <person name="Chen J."/>
            <person name="Wollam A."/>
            <person name="Pepin K.H."/>
            <person name="Johnson M."/>
            <person name="Bhonagiri V."/>
            <person name="Zhang X."/>
            <person name="Suruliraj S."/>
            <person name="Warren W."/>
            <person name="Chinwalla A."/>
            <person name="Mardis E.R."/>
            <person name="Wilson R.K."/>
        </authorList>
    </citation>
    <scope>NUCLEOTIDE SEQUENCE [LARGE SCALE GENOMIC DNA]</scope>
    <source>
        <strain evidence="1 2">F0432</strain>
    </source>
</reference>
<evidence type="ECO:0000313" key="1">
    <source>
        <dbReference type="EMBL" id="EHM53640.1"/>
    </source>
</evidence>
<dbReference type="EMBL" id="AGCM01000092">
    <property type="protein sequence ID" value="EHM53640.1"/>
    <property type="molecule type" value="Genomic_DNA"/>
</dbReference>
<dbReference type="HOGENOM" id="CLU_2627525_0_0_6"/>
<organism evidence="1 2">
    <name type="scientific">Cardiobacterium valvarum F0432</name>
    <dbReference type="NCBI Taxonomy" id="797473"/>
    <lineage>
        <taxon>Bacteria</taxon>
        <taxon>Pseudomonadati</taxon>
        <taxon>Pseudomonadota</taxon>
        <taxon>Gammaproteobacteria</taxon>
        <taxon>Cardiobacteriales</taxon>
        <taxon>Cardiobacteriaceae</taxon>
        <taxon>Cardiobacterium</taxon>
    </lineage>
</organism>
<dbReference type="STRING" id="797473.HMPREF9080_01678"/>
<dbReference type="AlphaFoldDB" id="G9ZFX8"/>
<feature type="non-terminal residue" evidence="1">
    <location>
        <position position="1"/>
    </location>
</feature>
<protein>
    <submittedName>
        <fullName evidence="1">Uncharacterized protein</fullName>
    </submittedName>
</protein>
<dbReference type="Proteomes" id="UP000004750">
    <property type="component" value="Unassembled WGS sequence"/>
</dbReference>
<gene>
    <name evidence="1" type="ORF">HMPREF9080_01678</name>
</gene>
<proteinExistence type="predicted"/>
<evidence type="ECO:0000313" key="2">
    <source>
        <dbReference type="Proteomes" id="UP000004750"/>
    </source>
</evidence>
<sequence length="78" mass="8565">NAGPSSGANAGLPSLRDTFPRKRGKGLFCAKQRKCRPVKRHQYWFLQAAQMLVSYPSSIASRHLPPQAEEGIILCQAA</sequence>
<name>G9ZFX8_9GAMM</name>